<dbReference type="EMBL" id="FMVT01000008">
    <property type="protein sequence ID" value="SCY73721.1"/>
    <property type="molecule type" value="Genomic_DNA"/>
</dbReference>
<feature type="signal peptide" evidence="1">
    <location>
        <begin position="1"/>
        <end position="22"/>
    </location>
</feature>
<evidence type="ECO:0000313" key="2">
    <source>
        <dbReference type="EMBL" id="SCY73721.1"/>
    </source>
</evidence>
<dbReference type="GO" id="GO:0020037">
    <property type="term" value="F:heme binding"/>
    <property type="evidence" value="ECO:0007669"/>
    <property type="project" value="InterPro"/>
</dbReference>
<keyword evidence="1" id="KW-0732">Signal</keyword>
<dbReference type="PROSITE" id="PS51257">
    <property type="entry name" value="PROKAR_LIPOPROTEIN"/>
    <property type="match status" value="1"/>
</dbReference>
<dbReference type="SUPFAM" id="SSF46626">
    <property type="entry name" value="Cytochrome c"/>
    <property type="match status" value="1"/>
</dbReference>
<name>A0A1G5ID94_9RHOB</name>
<organism evidence="2 3">
    <name type="scientific">Paracoccus tibetensis</name>
    <dbReference type="NCBI Taxonomy" id="336292"/>
    <lineage>
        <taxon>Bacteria</taxon>
        <taxon>Pseudomonadati</taxon>
        <taxon>Pseudomonadota</taxon>
        <taxon>Alphaproteobacteria</taxon>
        <taxon>Rhodobacterales</taxon>
        <taxon>Paracoccaceae</taxon>
        <taxon>Paracoccus</taxon>
    </lineage>
</organism>
<dbReference type="STRING" id="336292.SAMN05660710_02587"/>
<reference evidence="2 3" key="1">
    <citation type="submission" date="2016-10" db="EMBL/GenBank/DDBJ databases">
        <authorList>
            <person name="de Groot N.N."/>
        </authorList>
    </citation>
    <scope>NUCLEOTIDE SEQUENCE [LARGE SCALE GENOMIC DNA]</scope>
    <source>
        <strain evidence="2 3">CGMCC 1.8925</strain>
    </source>
</reference>
<sequence length="135" mass="13731">MRAMVTAVGTGLGLAAIVAACAPPTPAVGARADFAAYCAVCHGPDGRGGGPLAEGLETAPADVTLVSRRNGGVFPKTQVMGHIAGYTMGRSDSPMPQFSELLDGPQVMFDDGSGQLVPTSARLVALADYVQSIQR</sequence>
<proteinExistence type="predicted"/>
<dbReference type="GO" id="GO:0009055">
    <property type="term" value="F:electron transfer activity"/>
    <property type="evidence" value="ECO:0007669"/>
    <property type="project" value="InterPro"/>
</dbReference>
<evidence type="ECO:0008006" key="4">
    <source>
        <dbReference type="Google" id="ProtNLM"/>
    </source>
</evidence>
<feature type="chain" id="PRO_5011620039" description="Cytochrome c" evidence="1">
    <location>
        <begin position="23"/>
        <end position="135"/>
    </location>
</feature>
<dbReference type="InterPro" id="IPR036909">
    <property type="entry name" value="Cyt_c-like_dom_sf"/>
</dbReference>
<accession>A0A1G5ID94</accession>
<dbReference type="Gene3D" id="1.10.760.10">
    <property type="entry name" value="Cytochrome c-like domain"/>
    <property type="match status" value="1"/>
</dbReference>
<protein>
    <recommendedName>
        <fullName evidence="4">Cytochrome c</fullName>
    </recommendedName>
</protein>
<evidence type="ECO:0000313" key="3">
    <source>
        <dbReference type="Proteomes" id="UP000199502"/>
    </source>
</evidence>
<dbReference type="RefSeq" id="WP_245686663.1">
    <property type="nucleotide sequence ID" value="NZ_FMVT01000008.1"/>
</dbReference>
<dbReference type="AlphaFoldDB" id="A0A1G5ID94"/>
<evidence type="ECO:0000256" key="1">
    <source>
        <dbReference type="SAM" id="SignalP"/>
    </source>
</evidence>
<gene>
    <name evidence="2" type="ORF">SAMN05660710_02587</name>
</gene>
<keyword evidence="3" id="KW-1185">Reference proteome</keyword>
<dbReference type="Proteomes" id="UP000199502">
    <property type="component" value="Unassembled WGS sequence"/>
</dbReference>